<gene>
    <name evidence="2" type="primary">fkbM_1</name>
    <name evidence="2" type="ORF">EC9_21130</name>
</gene>
<dbReference type="InterPro" id="IPR006342">
    <property type="entry name" value="FkbM_mtfrase"/>
</dbReference>
<dbReference type="PANTHER" id="PTHR34203:SF15">
    <property type="entry name" value="SLL1173 PROTEIN"/>
    <property type="match status" value="1"/>
</dbReference>
<dbReference type="EMBL" id="CP036261">
    <property type="protein sequence ID" value="QDS87930.1"/>
    <property type="molecule type" value="Genomic_DNA"/>
</dbReference>
<dbReference type="Proteomes" id="UP000319557">
    <property type="component" value="Chromosome"/>
</dbReference>
<dbReference type="Gene3D" id="3.40.50.150">
    <property type="entry name" value="Vaccinia Virus protein VP39"/>
    <property type="match status" value="1"/>
</dbReference>
<dbReference type="KEGG" id="ruv:EC9_21130"/>
<dbReference type="SUPFAM" id="SSF53335">
    <property type="entry name" value="S-adenosyl-L-methionine-dependent methyltransferases"/>
    <property type="match status" value="1"/>
</dbReference>
<dbReference type="GO" id="GO:0008168">
    <property type="term" value="F:methyltransferase activity"/>
    <property type="evidence" value="ECO:0007669"/>
    <property type="project" value="UniProtKB-KW"/>
</dbReference>
<dbReference type="GO" id="GO:0032259">
    <property type="term" value="P:methylation"/>
    <property type="evidence" value="ECO:0007669"/>
    <property type="project" value="UniProtKB-KW"/>
</dbReference>
<reference evidence="2 3" key="1">
    <citation type="submission" date="2019-02" db="EMBL/GenBank/DDBJ databases">
        <title>Deep-cultivation of Planctomycetes and their phenomic and genomic characterization uncovers novel biology.</title>
        <authorList>
            <person name="Wiegand S."/>
            <person name="Jogler M."/>
            <person name="Boedeker C."/>
            <person name="Pinto D."/>
            <person name="Vollmers J."/>
            <person name="Rivas-Marin E."/>
            <person name="Kohn T."/>
            <person name="Peeters S.H."/>
            <person name="Heuer A."/>
            <person name="Rast P."/>
            <person name="Oberbeckmann S."/>
            <person name="Bunk B."/>
            <person name="Jeske O."/>
            <person name="Meyerdierks A."/>
            <person name="Storesund J.E."/>
            <person name="Kallscheuer N."/>
            <person name="Luecker S."/>
            <person name="Lage O.M."/>
            <person name="Pohl T."/>
            <person name="Merkel B.J."/>
            <person name="Hornburger P."/>
            <person name="Mueller R.-W."/>
            <person name="Bruemmer F."/>
            <person name="Labrenz M."/>
            <person name="Spormann A.M."/>
            <person name="Op den Camp H."/>
            <person name="Overmann J."/>
            <person name="Amann R."/>
            <person name="Jetten M.S.M."/>
            <person name="Mascher T."/>
            <person name="Medema M.H."/>
            <person name="Devos D.P."/>
            <person name="Kaster A.-K."/>
            <person name="Ovreas L."/>
            <person name="Rohde M."/>
            <person name="Galperin M.Y."/>
            <person name="Jogler C."/>
        </authorList>
    </citation>
    <scope>NUCLEOTIDE SEQUENCE [LARGE SCALE GENOMIC DNA]</scope>
    <source>
        <strain evidence="2 3">EC9</strain>
    </source>
</reference>
<accession>A0A517LZ86</accession>
<keyword evidence="2" id="KW-0489">Methyltransferase</keyword>
<dbReference type="Pfam" id="PF05050">
    <property type="entry name" value="Methyltransf_21"/>
    <property type="match status" value="1"/>
</dbReference>
<keyword evidence="3" id="KW-1185">Reference proteome</keyword>
<protein>
    <submittedName>
        <fullName evidence="2">31-O-demethyl-FK506 methyltransferase FkbM</fullName>
        <ecNumber evidence="2">2.1.1.-</ecNumber>
    </submittedName>
</protein>
<name>A0A517LZ86_9BACT</name>
<dbReference type="InterPro" id="IPR029063">
    <property type="entry name" value="SAM-dependent_MTases_sf"/>
</dbReference>
<evidence type="ECO:0000313" key="2">
    <source>
        <dbReference type="EMBL" id="QDS87930.1"/>
    </source>
</evidence>
<dbReference type="EC" id="2.1.1.-" evidence="2"/>
<feature type="domain" description="Methyltransferase FkbM" evidence="1">
    <location>
        <begin position="23"/>
        <end position="186"/>
    </location>
</feature>
<proteinExistence type="predicted"/>
<keyword evidence="2" id="KW-0808">Transferase</keyword>
<dbReference type="PANTHER" id="PTHR34203">
    <property type="entry name" value="METHYLTRANSFERASE, FKBM FAMILY PROTEIN"/>
    <property type="match status" value="1"/>
</dbReference>
<dbReference type="NCBIfam" id="TIGR01444">
    <property type="entry name" value="fkbM_fam"/>
    <property type="match status" value="1"/>
</dbReference>
<sequence>MCREADEFPAFFTPRADDALFIDCGANIGVTMLECKVRWPHAKIICFEPDPFAFASLQRNVDVNDLPGVRCIEAAVSDCDGQATFYGDLAPTADGRGNSLNAGWAERPGSTSRTVACRRLSPLIADQQIDFLKLDIEGSEQAVLQEIAHQLPQIHAIYVEVHETPATLAENSVDAITQQLTAAGFTVDAQQRDYEFALPPHLAQWQATARPTQTQLLCWR</sequence>
<evidence type="ECO:0000259" key="1">
    <source>
        <dbReference type="Pfam" id="PF05050"/>
    </source>
</evidence>
<organism evidence="2 3">
    <name type="scientific">Rosistilla ulvae</name>
    <dbReference type="NCBI Taxonomy" id="1930277"/>
    <lineage>
        <taxon>Bacteria</taxon>
        <taxon>Pseudomonadati</taxon>
        <taxon>Planctomycetota</taxon>
        <taxon>Planctomycetia</taxon>
        <taxon>Pirellulales</taxon>
        <taxon>Pirellulaceae</taxon>
        <taxon>Rosistilla</taxon>
    </lineage>
</organism>
<dbReference type="InterPro" id="IPR052514">
    <property type="entry name" value="SAM-dependent_MTase"/>
</dbReference>
<dbReference type="AlphaFoldDB" id="A0A517LZ86"/>
<evidence type="ECO:0000313" key="3">
    <source>
        <dbReference type="Proteomes" id="UP000319557"/>
    </source>
</evidence>